<evidence type="ECO:0000313" key="1">
    <source>
        <dbReference type="EMBL" id="RAH64552.1"/>
    </source>
</evidence>
<accession>A0ACD1GTG1</accession>
<evidence type="ECO:0000313" key="2">
    <source>
        <dbReference type="Proteomes" id="UP000249661"/>
    </source>
</evidence>
<organism evidence="1 2">
    <name type="scientific">Aspergillus aculeatinus CBS 121060</name>
    <dbReference type="NCBI Taxonomy" id="1448322"/>
    <lineage>
        <taxon>Eukaryota</taxon>
        <taxon>Fungi</taxon>
        <taxon>Dikarya</taxon>
        <taxon>Ascomycota</taxon>
        <taxon>Pezizomycotina</taxon>
        <taxon>Eurotiomycetes</taxon>
        <taxon>Eurotiomycetidae</taxon>
        <taxon>Eurotiales</taxon>
        <taxon>Aspergillaceae</taxon>
        <taxon>Aspergillus</taxon>
        <taxon>Aspergillus subgen. Circumdati</taxon>
    </lineage>
</organism>
<sequence>MNTKSSYFAIDVQESRLEYHNLDQLDVAFPAGSSNVIHIESQAYSEGYQPHNEVNKSQGPRKIHIGAYLKIHTKYSLNMFFEASSIRIVQSSQVELNCTFAQPLDKPPVGGGPRSLYYINNTSQLRLKADDKTLTDTYSITVDRKNRLQLVKADESLDDRSDSEPQQLTPTTPHNSSR</sequence>
<reference evidence="1" key="1">
    <citation type="submission" date="2018-02" db="EMBL/GenBank/DDBJ databases">
        <title>The genomes of Aspergillus section Nigri reveals drivers in fungal speciation.</title>
        <authorList>
            <consortium name="DOE Joint Genome Institute"/>
            <person name="Vesth T.C."/>
            <person name="Nybo J."/>
            <person name="Theobald S."/>
            <person name="Brandl J."/>
            <person name="Frisvad J.C."/>
            <person name="Nielsen K.F."/>
            <person name="Lyhne E.K."/>
            <person name="Kogle M.E."/>
            <person name="Kuo A."/>
            <person name="Riley R."/>
            <person name="Clum A."/>
            <person name="Nolan M."/>
            <person name="Lipzen A."/>
            <person name="Salamov A."/>
            <person name="Henrissat B."/>
            <person name="Wiebenga A."/>
            <person name="De vries R.P."/>
            <person name="Grigoriev I.V."/>
            <person name="Mortensen U.H."/>
            <person name="Andersen M.R."/>
            <person name="Baker S.E."/>
        </authorList>
    </citation>
    <scope>NUCLEOTIDE SEQUENCE</scope>
    <source>
        <strain evidence="1">CBS 121060</strain>
    </source>
</reference>
<keyword evidence="2" id="KW-1185">Reference proteome</keyword>
<dbReference type="Proteomes" id="UP000249661">
    <property type="component" value="Unassembled WGS sequence"/>
</dbReference>
<name>A0ACD1GTG1_9EURO</name>
<protein>
    <submittedName>
        <fullName evidence="1">Uncharacterized protein</fullName>
    </submittedName>
</protein>
<gene>
    <name evidence="1" type="ORF">BO66DRAFT_443843</name>
</gene>
<proteinExistence type="predicted"/>
<dbReference type="EMBL" id="KZ825009">
    <property type="protein sequence ID" value="RAH64552.1"/>
    <property type="molecule type" value="Genomic_DNA"/>
</dbReference>